<dbReference type="InterPro" id="IPR004570">
    <property type="entry name" value="Phosphatidylglycerol_P_synth"/>
</dbReference>
<dbReference type="GO" id="GO:0008444">
    <property type="term" value="F:CDP-diacylglycerol-glycerol-3-phosphate 3-phosphatidyltransferase activity"/>
    <property type="evidence" value="ECO:0007669"/>
    <property type="project" value="UniProtKB-UniRule"/>
</dbReference>
<dbReference type="PATRIC" id="fig|864564.6.peg.795"/>
<dbReference type="Pfam" id="PF01066">
    <property type="entry name" value="CDP-OH_P_transf"/>
    <property type="match status" value="1"/>
</dbReference>
<comment type="caution">
    <text evidence="14">The sequence shown here is derived from an EMBL/GenBank/DDBJ whole genome shotgun (WGS) entry which is preliminary data.</text>
</comment>
<keyword evidence="15" id="KW-1185">Reference proteome</keyword>
<keyword evidence="10" id="KW-1208">Phospholipid metabolism</keyword>
<dbReference type="PROSITE" id="PS00379">
    <property type="entry name" value="CDP_ALCOHOL_P_TRANSF"/>
    <property type="match status" value="1"/>
</dbReference>
<dbReference type="GO" id="GO:0016020">
    <property type="term" value="C:membrane"/>
    <property type="evidence" value="ECO:0007669"/>
    <property type="project" value="UniProtKB-SubCell"/>
</dbReference>
<evidence type="ECO:0000256" key="1">
    <source>
        <dbReference type="ARBA" id="ARBA00004141"/>
    </source>
</evidence>
<keyword evidence="8 13" id="KW-0472">Membrane</keyword>
<feature type="transmembrane region" description="Helical" evidence="13">
    <location>
        <begin position="156"/>
        <end position="180"/>
    </location>
</feature>
<evidence type="ECO:0000256" key="13">
    <source>
        <dbReference type="SAM" id="Phobius"/>
    </source>
</evidence>
<dbReference type="PANTHER" id="PTHR14269:SF52">
    <property type="entry name" value="PHOSPHATIDYLGLYCEROPHOSPHATE SYNTHASE-RELATED"/>
    <property type="match status" value="1"/>
</dbReference>
<protein>
    <recommendedName>
        <fullName evidence="11">CDP-diacylglycerol--glycerol-3-phosphate 3-phosphatidyltransferase</fullName>
        <ecNumber evidence="11">2.7.8.5</ecNumber>
    </recommendedName>
</protein>
<dbReference type="InterPro" id="IPR050324">
    <property type="entry name" value="CDP-alcohol_PTase-I"/>
</dbReference>
<organism evidence="14 15">
    <name type="scientific">Parascardovia denticolens DSM 10105 = JCM 12538</name>
    <dbReference type="NCBI Taxonomy" id="864564"/>
    <lineage>
        <taxon>Bacteria</taxon>
        <taxon>Bacillati</taxon>
        <taxon>Actinomycetota</taxon>
        <taxon>Actinomycetes</taxon>
        <taxon>Bifidobacteriales</taxon>
        <taxon>Bifidobacteriaceae</taxon>
        <taxon>Parascardovia</taxon>
    </lineage>
</organism>
<keyword evidence="6 13" id="KW-1133">Transmembrane helix</keyword>
<dbReference type="InterPro" id="IPR048254">
    <property type="entry name" value="CDP_ALCOHOL_P_TRANSF_CS"/>
</dbReference>
<evidence type="ECO:0000256" key="8">
    <source>
        <dbReference type="ARBA" id="ARBA00023136"/>
    </source>
</evidence>
<dbReference type="GO" id="GO:0046474">
    <property type="term" value="P:glycerophospholipid biosynthetic process"/>
    <property type="evidence" value="ECO:0007669"/>
    <property type="project" value="TreeGrafter"/>
</dbReference>
<evidence type="ECO:0000256" key="11">
    <source>
        <dbReference type="NCBIfam" id="TIGR00560"/>
    </source>
</evidence>
<evidence type="ECO:0000256" key="6">
    <source>
        <dbReference type="ARBA" id="ARBA00022989"/>
    </source>
</evidence>
<keyword evidence="4 12" id="KW-0808">Transferase</keyword>
<proteinExistence type="inferred from homology"/>
<evidence type="ECO:0000256" key="12">
    <source>
        <dbReference type="RuleBase" id="RU003750"/>
    </source>
</evidence>
<name>E6JYX6_PARDN</name>
<evidence type="ECO:0000256" key="5">
    <source>
        <dbReference type="ARBA" id="ARBA00022692"/>
    </source>
</evidence>
<comment type="similarity">
    <text evidence="2 12">Belongs to the CDP-alcohol phosphatidyltransferase class-I family.</text>
</comment>
<dbReference type="InterPro" id="IPR043130">
    <property type="entry name" value="CDP-OH_PTrfase_TM_dom"/>
</dbReference>
<dbReference type="InterPro" id="IPR000462">
    <property type="entry name" value="CDP-OH_P_trans"/>
</dbReference>
<accession>E6JYX6</accession>
<dbReference type="PIRSF" id="PIRSF000847">
    <property type="entry name" value="Phos_ph_gly_syn"/>
    <property type="match status" value="1"/>
</dbReference>
<dbReference type="EMBL" id="AEON01000001">
    <property type="protein sequence ID" value="EFT83911.1"/>
    <property type="molecule type" value="Genomic_DNA"/>
</dbReference>
<dbReference type="Gene3D" id="1.20.120.1760">
    <property type="match status" value="1"/>
</dbReference>
<comment type="subcellular location">
    <subcellularLocation>
        <location evidence="1">Membrane</location>
        <topology evidence="1">Multi-pass membrane protein</topology>
    </subcellularLocation>
</comment>
<evidence type="ECO:0000313" key="15">
    <source>
        <dbReference type="Proteomes" id="UP000004946"/>
    </source>
</evidence>
<gene>
    <name evidence="14" type="primary">pgsA</name>
    <name evidence="14" type="ORF">HMPREF0620_0916</name>
</gene>
<dbReference type="eggNOG" id="COG0558">
    <property type="taxonomic scope" value="Bacteria"/>
</dbReference>
<sequence>MTFTRIALVIVFIVLTALAGPFGQKSYALRWVGALLFIFAASTDKIDGYLARKYDQVTELGKLMDPIADKLLICSALVLLSVFGELWWWVTILFLIRELGITVMRFFIIDQGGSVIAANMAGKLKTVFECVGLSLLLAPVWSWAATGLKAGWVKAYLIIALIVTLVALALCLYSGFMYVYGVVSAGKKKQA</sequence>
<evidence type="ECO:0000256" key="7">
    <source>
        <dbReference type="ARBA" id="ARBA00023098"/>
    </source>
</evidence>
<evidence type="ECO:0000256" key="9">
    <source>
        <dbReference type="ARBA" id="ARBA00023209"/>
    </source>
</evidence>
<dbReference type="UniPathway" id="UPA00085"/>
<keyword evidence="3" id="KW-0444">Lipid biosynthesis</keyword>
<dbReference type="HOGENOM" id="CLU_051314_2_0_11"/>
<dbReference type="NCBIfam" id="TIGR00560">
    <property type="entry name" value="pgsA"/>
    <property type="match status" value="1"/>
</dbReference>
<evidence type="ECO:0000256" key="10">
    <source>
        <dbReference type="ARBA" id="ARBA00023264"/>
    </source>
</evidence>
<dbReference type="AlphaFoldDB" id="E6JYX6"/>
<evidence type="ECO:0000313" key="14">
    <source>
        <dbReference type="EMBL" id="EFT83911.1"/>
    </source>
</evidence>
<evidence type="ECO:0000256" key="4">
    <source>
        <dbReference type="ARBA" id="ARBA00022679"/>
    </source>
</evidence>
<dbReference type="EC" id="2.7.8.5" evidence="11"/>
<keyword evidence="5 13" id="KW-0812">Transmembrane</keyword>
<evidence type="ECO:0000256" key="2">
    <source>
        <dbReference type="ARBA" id="ARBA00010441"/>
    </source>
</evidence>
<feature type="transmembrane region" description="Helical" evidence="13">
    <location>
        <begin position="127"/>
        <end position="144"/>
    </location>
</feature>
<keyword evidence="9" id="KW-0594">Phospholipid biosynthesis</keyword>
<reference evidence="14 15" key="1">
    <citation type="submission" date="2010-12" db="EMBL/GenBank/DDBJ databases">
        <authorList>
            <person name="Muzny D."/>
            <person name="Qin X."/>
            <person name="Buhay C."/>
            <person name="Dugan-Rocha S."/>
            <person name="Ding Y."/>
            <person name="Chen G."/>
            <person name="Hawes A."/>
            <person name="Holder M."/>
            <person name="Jhangiani S."/>
            <person name="Johnson A."/>
            <person name="Khan Z."/>
            <person name="Li Z."/>
            <person name="Liu W."/>
            <person name="Liu X."/>
            <person name="Perez L."/>
            <person name="Shen H."/>
            <person name="Wang Q."/>
            <person name="Watt J."/>
            <person name="Xi L."/>
            <person name="Xin Y."/>
            <person name="Zhou J."/>
            <person name="Deng J."/>
            <person name="Jiang H."/>
            <person name="Liu Y."/>
            <person name="Qu J."/>
            <person name="Song X.-Z."/>
            <person name="Zhang L."/>
            <person name="Villasana D."/>
            <person name="Johnson A."/>
            <person name="Liu J."/>
            <person name="Liyanage D."/>
            <person name="Lorensuhewa L."/>
            <person name="Robinson T."/>
            <person name="Song A."/>
            <person name="Song B.-B."/>
            <person name="Dinh H."/>
            <person name="Thornton R."/>
            <person name="Coyle M."/>
            <person name="Francisco L."/>
            <person name="Jackson L."/>
            <person name="Javaid M."/>
            <person name="Korchina V."/>
            <person name="Kovar C."/>
            <person name="Mata R."/>
            <person name="Mathew T."/>
            <person name="Ngo R."/>
            <person name="Nguyen L."/>
            <person name="Nguyen N."/>
            <person name="Okwuonu G."/>
            <person name="Ongeri F."/>
            <person name="Pham C."/>
            <person name="Simmons D."/>
            <person name="Wilczek-Boney K."/>
            <person name="Hale W."/>
            <person name="Jakkamsetti A."/>
            <person name="Pham P."/>
            <person name="Ruth R."/>
            <person name="San Lucas F."/>
            <person name="Warren J."/>
            <person name="Zhang J."/>
            <person name="Zhao Z."/>
            <person name="Zhou C."/>
            <person name="Zhu D."/>
            <person name="Lee S."/>
            <person name="Bess C."/>
            <person name="Blankenburg K."/>
            <person name="Forbes L."/>
            <person name="Fu Q."/>
            <person name="Gubbala S."/>
            <person name="Hirani K."/>
            <person name="Jayaseelan J.C."/>
            <person name="Lara F."/>
            <person name="Munidasa M."/>
            <person name="Palculict T."/>
            <person name="Patil S."/>
            <person name="Pu L.-L."/>
            <person name="Saada N."/>
            <person name="Tang L."/>
            <person name="Weissenberger G."/>
            <person name="Zhu Y."/>
            <person name="Hemphill L."/>
            <person name="Shang Y."/>
            <person name="Youmans B."/>
            <person name="Ayvaz T."/>
            <person name="Ross M."/>
            <person name="Santibanez J."/>
            <person name="Aqrawi P."/>
            <person name="Gross S."/>
            <person name="Joshi V."/>
            <person name="Fowler G."/>
            <person name="Nazareth L."/>
            <person name="Reid J."/>
            <person name="Worley K."/>
            <person name="Petrosino J."/>
            <person name="Highlander S."/>
            <person name="Gibbs R."/>
        </authorList>
    </citation>
    <scope>NUCLEOTIDE SEQUENCE [LARGE SCALE GENOMIC DNA]</scope>
    <source>
        <strain evidence="14 15">DSM 10105</strain>
    </source>
</reference>
<evidence type="ECO:0000256" key="3">
    <source>
        <dbReference type="ARBA" id="ARBA00022516"/>
    </source>
</evidence>
<keyword evidence="7" id="KW-0443">Lipid metabolism</keyword>
<dbReference type="Proteomes" id="UP000004946">
    <property type="component" value="Chromosome"/>
</dbReference>
<dbReference type="PANTHER" id="PTHR14269">
    <property type="entry name" value="CDP-DIACYLGLYCEROL--GLYCEROL-3-PHOSPHATE 3-PHOSPHATIDYLTRANSFERASE-RELATED"/>
    <property type="match status" value="1"/>
</dbReference>
<dbReference type="KEGG" id="pdo:PSDT_0721"/>